<dbReference type="GO" id="GO:0004177">
    <property type="term" value="F:aminopeptidase activity"/>
    <property type="evidence" value="ECO:0007669"/>
    <property type="project" value="UniProtKB-UniRule"/>
</dbReference>
<feature type="binding site" evidence="8">
    <location>
        <position position="212"/>
    </location>
    <ligand>
        <name>Zn(2+)</name>
        <dbReference type="ChEBI" id="CHEBI:29105"/>
        <label>2</label>
    </ligand>
</feature>
<dbReference type="InterPro" id="IPR008007">
    <property type="entry name" value="Peptidase_M42"/>
</dbReference>
<proteinExistence type="inferred from homology"/>
<dbReference type="SUPFAM" id="SSF53187">
    <property type="entry name" value="Zn-dependent exopeptidases"/>
    <property type="match status" value="1"/>
</dbReference>
<dbReference type="Gene3D" id="3.40.630.10">
    <property type="entry name" value="Zn peptidases"/>
    <property type="match status" value="1"/>
</dbReference>
<evidence type="ECO:0000256" key="8">
    <source>
        <dbReference type="PIRSR" id="PIRSR001123-2"/>
    </source>
</evidence>
<feature type="binding site" evidence="8">
    <location>
        <position position="177"/>
    </location>
    <ligand>
        <name>Zn(2+)</name>
        <dbReference type="ChEBI" id="CHEBI:29105"/>
        <label>1</label>
    </ligand>
</feature>
<dbReference type="EMBL" id="BNJF01000001">
    <property type="protein sequence ID" value="GHO43567.1"/>
    <property type="molecule type" value="Genomic_DNA"/>
</dbReference>
<accession>A0A8J3HZL6</accession>
<comment type="caution">
    <text evidence="9">The sequence shown here is derived from an EMBL/GenBank/DDBJ whole genome shotgun (WGS) entry which is preliminary data.</text>
</comment>
<dbReference type="GO" id="GO:0006508">
    <property type="term" value="P:proteolysis"/>
    <property type="evidence" value="ECO:0007669"/>
    <property type="project" value="UniProtKB-KW"/>
</dbReference>
<dbReference type="Pfam" id="PF05343">
    <property type="entry name" value="Peptidase_M42"/>
    <property type="match status" value="1"/>
</dbReference>
<dbReference type="PANTHER" id="PTHR32481">
    <property type="entry name" value="AMINOPEPTIDASE"/>
    <property type="match status" value="1"/>
</dbReference>
<evidence type="ECO:0000256" key="3">
    <source>
        <dbReference type="ARBA" id="ARBA00022670"/>
    </source>
</evidence>
<gene>
    <name evidence="9" type="ORF">KSX_17300</name>
</gene>
<keyword evidence="4 8" id="KW-0479">Metal-binding</keyword>
<evidence type="ECO:0000256" key="6">
    <source>
        <dbReference type="PIRNR" id="PIRNR001123"/>
    </source>
</evidence>
<dbReference type="InterPro" id="IPR051464">
    <property type="entry name" value="Peptidase_M42_aminopept"/>
</dbReference>
<comment type="cofactor">
    <cofactor evidence="8">
        <name>a divalent metal cation</name>
        <dbReference type="ChEBI" id="CHEBI:60240"/>
    </cofactor>
    <text evidence="8">Binds 2 divalent metal cations per subunit.</text>
</comment>
<feature type="binding site" evidence="8">
    <location>
        <position position="65"/>
    </location>
    <ligand>
        <name>Zn(2+)</name>
        <dbReference type="ChEBI" id="CHEBI:29105"/>
        <label>1</label>
    </ligand>
</feature>
<name>A0A8J3HZL6_9CHLR</name>
<dbReference type="SUPFAM" id="SSF101821">
    <property type="entry name" value="Aminopeptidase/glucanase lid domain"/>
    <property type="match status" value="1"/>
</dbReference>
<dbReference type="PIRSF" id="PIRSF001123">
    <property type="entry name" value="PepA_GA"/>
    <property type="match status" value="1"/>
</dbReference>
<evidence type="ECO:0000256" key="5">
    <source>
        <dbReference type="ARBA" id="ARBA00022801"/>
    </source>
</evidence>
<keyword evidence="2" id="KW-0031">Aminopeptidase</keyword>
<evidence type="ECO:0000256" key="1">
    <source>
        <dbReference type="ARBA" id="ARBA00006272"/>
    </source>
</evidence>
<dbReference type="RefSeq" id="WP_220193032.1">
    <property type="nucleotide sequence ID" value="NZ_BNJF01000001.1"/>
</dbReference>
<comment type="similarity">
    <text evidence="1 6">Belongs to the peptidase M42 family.</text>
</comment>
<keyword evidence="5 9" id="KW-0378">Hydrolase</keyword>
<evidence type="ECO:0000256" key="7">
    <source>
        <dbReference type="PIRSR" id="PIRSR001123-1"/>
    </source>
</evidence>
<dbReference type="CDD" id="cd05656">
    <property type="entry name" value="M42_Frv"/>
    <property type="match status" value="1"/>
</dbReference>
<dbReference type="GO" id="GO:0046872">
    <property type="term" value="F:metal ion binding"/>
    <property type="evidence" value="ECO:0007669"/>
    <property type="project" value="UniProtKB-UniRule"/>
</dbReference>
<dbReference type="AlphaFoldDB" id="A0A8J3HZL6"/>
<keyword evidence="10" id="KW-1185">Reference proteome</keyword>
<evidence type="ECO:0000256" key="2">
    <source>
        <dbReference type="ARBA" id="ARBA00022438"/>
    </source>
</evidence>
<evidence type="ECO:0000256" key="4">
    <source>
        <dbReference type="ARBA" id="ARBA00022723"/>
    </source>
</evidence>
<dbReference type="Gene3D" id="2.40.30.40">
    <property type="entry name" value="Peptidase M42, domain 2"/>
    <property type="match status" value="1"/>
</dbReference>
<dbReference type="Proteomes" id="UP000612362">
    <property type="component" value="Unassembled WGS sequence"/>
</dbReference>
<reference evidence="9" key="1">
    <citation type="submission" date="2020-10" db="EMBL/GenBank/DDBJ databases">
        <title>Taxonomic study of unclassified bacteria belonging to the class Ktedonobacteria.</title>
        <authorList>
            <person name="Yabe S."/>
            <person name="Wang C.M."/>
            <person name="Zheng Y."/>
            <person name="Sakai Y."/>
            <person name="Cavaletti L."/>
            <person name="Monciardini P."/>
            <person name="Donadio S."/>
        </authorList>
    </citation>
    <scope>NUCLEOTIDE SEQUENCE</scope>
    <source>
        <strain evidence="9">SOSP1-1</strain>
    </source>
</reference>
<feature type="active site" description="Proton acceptor" evidence="7">
    <location>
        <position position="211"/>
    </location>
</feature>
<feature type="binding site" evidence="8">
    <location>
        <position position="234"/>
    </location>
    <ligand>
        <name>Zn(2+)</name>
        <dbReference type="ChEBI" id="CHEBI:29105"/>
        <label>1</label>
    </ligand>
</feature>
<dbReference type="PANTHER" id="PTHR32481:SF20">
    <property type="entry name" value="AMINOPEPTIDASE YSDC"/>
    <property type="match status" value="1"/>
</dbReference>
<organism evidence="9 10">
    <name type="scientific">Ktedonospora formicarum</name>
    <dbReference type="NCBI Taxonomy" id="2778364"/>
    <lineage>
        <taxon>Bacteria</taxon>
        <taxon>Bacillati</taxon>
        <taxon>Chloroflexota</taxon>
        <taxon>Ktedonobacteria</taxon>
        <taxon>Ktedonobacterales</taxon>
        <taxon>Ktedonobacteraceae</taxon>
        <taxon>Ktedonospora</taxon>
    </lineage>
</organism>
<evidence type="ECO:0000313" key="9">
    <source>
        <dbReference type="EMBL" id="GHO43567.1"/>
    </source>
</evidence>
<sequence length="354" mass="38514">MDKSRVDFLRRLVASPSPSGFERPAQQVVREEIQKYTDEIRTDVHGNVIASLNAQAEMRVMLEAHCDELGFLIRYIDEQGYLYFAPIGGFDASTLPGNRVHIHTPNGVVNGVIGRKPVHSLSADERDKAPKLWDLWIDIGASNKEEALERVQIGSVGTRAAELETLHKDIIISRALDDKSGVFAVLEAVRRIHAKREQLKAGVFFVSAVQEEIGLRGARTSAYSVNPHIAIAVDVAPTTDIPGAPKTRMGEMVLNGGPILTIGAHINLRVYERLIKAAEEAGISYQVEASAGPTSTDADAIQVARGPIATGLISIPCRYLHTGSEMVSLKDVDEVAELISRFVLALDADTNLIP</sequence>
<evidence type="ECO:0000313" key="10">
    <source>
        <dbReference type="Proteomes" id="UP000612362"/>
    </source>
</evidence>
<protein>
    <submittedName>
        <fullName evidence="9">Hydrolase</fullName>
    </submittedName>
</protein>
<keyword evidence="3" id="KW-0645">Protease</keyword>
<feature type="binding site" evidence="8">
    <location>
        <position position="321"/>
    </location>
    <ligand>
        <name>Zn(2+)</name>
        <dbReference type="ChEBI" id="CHEBI:29105"/>
        <label>2</label>
    </ligand>
</feature>
<dbReference type="InterPro" id="IPR023367">
    <property type="entry name" value="Peptidase_M42_dom2"/>
</dbReference>
<feature type="binding site" evidence="8">
    <location>
        <position position="177"/>
    </location>
    <ligand>
        <name>Zn(2+)</name>
        <dbReference type="ChEBI" id="CHEBI:29105"/>
        <label>2</label>
    </ligand>
</feature>